<feature type="compositionally biased region" description="Pro residues" evidence="1">
    <location>
        <begin position="234"/>
        <end position="245"/>
    </location>
</feature>
<dbReference type="OrthoDB" id="6613664at2759"/>
<feature type="region of interest" description="Disordered" evidence="1">
    <location>
        <begin position="231"/>
        <end position="252"/>
    </location>
</feature>
<dbReference type="KEGG" id="pmac:106719560"/>
<evidence type="ECO:0000256" key="1">
    <source>
        <dbReference type="SAM" id="MobiDB-lite"/>
    </source>
</evidence>
<dbReference type="AlphaFoldDB" id="A0A194QNY3"/>
<dbReference type="InParanoid" id="A0A194QNY3"/>
<dbReference type="InterPro" id="IPR031936">
    <property type="entry name" value="DUF4771"/>
</dbReference>
<evidence type="ECO:0000313" key="3">
    <source>
        <dbReference type="EMBL" id="KPJ06685.1"/>
    </source>
</evidence>
<feature type="domain" description="DUF4771" evidence="2">
    <location>
        <begin position="501"/>
        <end position="644"/>
    </location>
</feature>
<reference evidence="3 4" key="1">
    <citation type="journal article" date="2015" name="Nat. Commun.">
        <title>Outbred genome sequencing and CRISPR/Cas9 gene editing in butterflies.</title>
        <authorList>
            <person name="Li X."/>
            <person name="Fan D."/>
            <person name="Zhang W."/>
            <person name="Liu G."/>
            <person name="Zhang L."/>
            <person name="Zhao L."/>
            <person name="Fang X."/>
            <person name="Chen L."/>
            <person name="Dong Y."/>
            <person name="Chen Y."/>
            <person name="Ding Y."/>
            <person name="Zhao R."/>
            <person name="Feng M."/>
            <person name="Zhu Y."/>
            <person name="Feng Y."/>
            <person name="Jiang X."/>
            <person name="Zhu D."/>
            <person name="Xiang H."/>
            <person name="Feng X."/>
            <person name="Li S."/>
            <person name="Wang J."/>
            <person name="Zhang G."/>
            <person name="Kronforst M.R."/>
            <person name="Wang W."/>
        </authorList>
    </citation>
    <scope>NUCLEOTIDE SEQUENCE [LARGE SCALE GENOMIC DNA]</scope>
    <source>
        <strain evidence="3">Ya'a_city_454_Pm</strain>
        <tissue evidence="3">Whole body</tissue>
    </source>
</reference>
<gene>
    <name evidence="3" type="ORF">RR48_11732</name>
</gene>
<organism evidence="3 4">
    <name type="scientific">Papilio machaon</name>
    <name type="common">Old World swallowtail butterfly</name>
    <dbReference type="NCBI Taxonomy" id="76193"/>
    <lineage>
        <taxon>Eukaryota</taxon>
        <taxon>Metazoa</taxon>
        <taxon>Ecdysozoa</taxon>
        <taxon>Arthropoda</taxon>
        <taxon>Hexapoda</taxon>
        <taxon>Insecta</taxon>
        <taxon>Pterygota</taxon>
        <taxon>Neoptera</taxon>
        <taxon>Endopterygota</taxon>
        <taxon>Lepidoptera</taxon>
        <taxon>Glossata</taxon>
        <taxon>Ditrysia</taxon>
        <taxon>Papilionoidea</taxon>
        <taxon>Papilionidae</taxon>
        <taxon>Papilioninae</taxon>
        <taxon>Papilio</taxon>
    </lineage>
</organism>
<dbReference type="Proteomes" id="UP000053240">
    <property type="component" value="Unassembled WGS sequence"/>
</dbReference>
<name>A0A194QNY3_PAPMA</name>
<keyword evidence="4" id="KW-1185">Reference proteome</keyword>
<dbReference type="PANTHER" id="PTHR41967">
    <property type="entry name" value="FI19406P1-RELATED"/>
    <property type="match status" value="1"/>
</dbReference>
<dbReference type="Pfam" id="PF15995">
    <property type="entry name" value="DUF4771"/>
    <property type="match status" value="1"/>
</dbReference>
<dbReference type="EMBL" id="KQ461195">
    <property type="protein sequence ID" value="KPJ06685.1"/>
    <property type="molecule type" value="Genomic_DNA"/>
</dbReference>
<proteinExistence type="predicted"/>
<sequence>MENNEEEHDHNNIHVVPRRVEVIYRRKTRERKIFMDELKEVRKRRDKHFMKRIIASIGPNWYYELSEPQRRNLDTLEFCIYQDVLAGRPVKTKSVIRQLGLHPRPTTDDIMHCVIAGRKDPKQMLSNLFGLMFGHTIDGKRAVYDMNGKLLLSSILYLGMPHLIKSLQIMFYNEPQEIKEIKPEPKPKPILKSPYLQEMVACQYKPPKRKPQRPPPLPHLDTLNEPFEVEPVIRKPPPLPPPPPPPKKRLPRSYCDRIAGIVSLEPRWSIDNLSMKPLARSFQRRKTSKISILEDKKKLYGISATPTKKVRRRKPVAPSTGLKNSQYLIKGVSIVHGRYFYLLGNVSILPPDGEMIHGGYAHVKGENININCGYRAHPPPPAPDPCDCLELWNNSVFEYIKNTKCYCGHYYDFGNDGAFLPDELPFFEKPTQNTPFRFNYQTIYDLDEKQLFVEKQFKKLWDTDSVLGPPGDHDKDKRDKKKLKVRRLSASTINENLKPEDYLKSALRKLRRDNIAARLPDVHLVPLLKEWMRHRIYGPYSAREKARLLSRSCNDWQKFWALSFKDYMHVFPPKDPNYAGHTNWLHKHSLNQHFRKYTRKYKIDVFKAFATFNNMLWTTMCQAQFPGKNFREIYFSYLYDKVEDLLLMHPYSVGETAERKKIMENKRYSCYQPIERDE</sequence>
<evidence type="ECO:0000259" key="2">
    <source>
        <dbReference type="Pfam" id="PF15995"/>
    </source>
</evidence>
<evidence type="ECO:0000313" key="4">
    <source>
        <dbReference type="Proteomes" id="UP000053240"/>
    </source>
</evidence>
<dbReference type="PANTHER" id="PTHR41967:SF6">
    <property type="entry name" value="FI19406P1-RELATED"/>
    <property type="match status" value="1"/>
</dbReference>
<accession>A0A194QNY3</accession>
<protein>
    <recommendedName>
        <fullName evidence="2">DUF4771 domain-containing protein</fullName>
    </recommendedName>
</protein>